<dbReference type="AlphaFoldDB" id="M1YFL6"/>
<dbReference type="EMBL" id="CAQJ01000002">
    <property type="protein sequence ID" value="CCQ89227.1"/>
    <property type="molecule type" value="Genomic_DNA"/>
</dbReference>
<dbReference type="HOGENOM" id="CLU_446063_0_0_0"/>
<dbReference type="InterPro" id="IPR013517">
    <property type="entry name" value="FG-GAP"/>
</dbReference>
<keyword evidence="1 2" id="KW-0732">Signal</keyword>
<name>M1YFL6_NITG3</name>
<feature type="chain" id="PRO_5004019763" description="VCBS repeat-containing protein" evidence="2">
    <location>
        <begin position="31"/>
        <end position="612"/>
    </location>
</feature>
<evidence type="ECO:0000313" key="3">
    <source>
        <dbReference type="EMBL" id="CCQ89227.1"/>
    </source>
</evidence>
<comment type="caution">
    <text evidence="3">The sequence shown here is derived from an EMBL/GenBank/DDBJ whole genome shotgun (WGS) entry which is preliminary data.</text>
</comment>
<dbReference type="OrthoDB" id="9813582at2"/>
<protein>
    <recommendedName>
        <fullName evidence="5">VCBS repeat-containing protein</fullName>
    </recommendedName>
</protein>
<keyword evidence="4" id="KW-1185">Reference proteome</keyword>
<organism evidence="3 4">
    <name type="scientific">Nitrospina gracilis (strain 3/211)</name>
    <dbReference type="NCBI Taxonomy" id="1266370"/>
    <lineage>
        <taxon>Bacteria</taxon>
        <taxon>Pseudomonadati</taxon>
        <taxon>Nitrospinota/Tectimicrobiota group</taxon>
        <taxon>Nitrospinota</taxon>
        <taxon>Nitrospinia</taxon>
        <taxon>Nitrospinales</taxon>
        <taxon>Nitrospinaceae</taxon>
        <taxon>Nitrospina</taxon>
    </lineage>
</organism>
<dbReference type="STRING" id="1266370.NITGR_100032"/>
<gene>
    <name evidence="3" type="ORF">NITGR_100032</name>
</gene>
<dbReference type="SUPFAM" id="SSF69318">
    <property type="entry name" value="Integrin alpha N-terminal domain"/>
    <property type="match status" value="1"/>
</dbReference>
<proteinExistence type="predicted"/>
<dbReference type="InParanoid" id="M1YFL6"/>
<evidence type="ECO:0000256" key="1">
    <source>
        <dbReference type="ARBA" id="ARBA00022729"/>
    </source>
</evidence>
<dbReference type="Proteomes" id="UP000011704">
    <property type="component" value="Unassembled WGS sequence"/>
</dbReference>
<dbReference type="Pfam" id="PF13517">
    <property type="entry name" value="FG-GAP_3"/>
    <property type="match status" value="1"/>
</dbReference>
<evidence type="ECO:0000256" key="2">
    <source>
        <dbReference type="SAM" id="SignalP"/>
    </source>
</evidence>
<sequence>MPNFLPHSRTSNIFFSILLLMSVWASPLSAATGFDRMAEQIEAQFPDIQGIVLSVENGEVLIDLKKGQPIHSGDRLKVIRYGEQIVHPVTGEVIGRKETDIGLIEVTEVRTNYSVARTLNTNEPIQNGDGVESRFRKMVILSAPVLQAEDLSLDTQAVGLAIERSLKKRPRMEVPAFGVQAWMLDQGLQAADLMNPQVLARLNKEITFDLLLLSRVETVQGQTVLRYRVVAVEDGAVLQEARVVFDEMTALATPESGTQSQAAKELGLVKFIGKQDFDFVLADMDVGDLDGDGEPEFVFIDRNRVMIYRFVKGQYEKIGTIRVSAEFNRFLTVDVADINGNGRAEIFVTNQVGQQLESFILEQVPGQTRFEKIATGLNRYFRVIRSYKGVPRLLTQRPGVEEPFGSEVHTMVYRNNTYKEGAKLGFERFLNQQTTLYGVTLEDTNFDKSIEIIVLDNNYNLRVYSTDGKLLVKSEDYYGHDPRQIEVGLKDQPYVDFTDPYVPRPVRYKGRLVPVQKRNQRFLLVPKNHRFGGNWLSELVVINSSSLAFIAVNKEGLETVFETNKQKGYLAAFQVVGTKDSRRQQVHVATVADKGGLFRDEKMTTLFVYDWK</sequence>
<feature type="signal peptide" evidence="2">
    <location>
        <begin position="1"/>
        <end position="30"/>
    </location>
</feature>
<evidence type="ECO:0000313" key="4">
    <source>
        <dbReference type="Proteomes" id="UP000011704"/>
    </source>
</evidence>
<evidence type="ECO:0008006" key="5">
    <source>
        <dbReference type="Google" id="ProtNLM"/>
    </source>
</evidence>
<reference evidence="3 4" key="1">
    <citation type="journal article" date="2013" name="Front. Microbiol.">
        <title>The genome of Nitrospina gracilis illuminates the metabolism and evolution of the major marine nitrite oxidizer.</title>
        <authorList>
            <person name="Luecker S."/>
            <person name="Nowka B."/>
            <person name="Rattei T."/>
            <person name="Spieck E."/>
            <person name="and Daims H."/>
        </authorList>
    </citation>
    <scope>NUCLEOTIDE SEQUENCE [LARGE SCALE GENOMIC DNA]</scope>
    <source>
        <strain evidence="3 4">3/211</strain>
    </source>
</reference>
<dbReference type="InterPro" id="IPR028994">
    <property type="entry name" value="Integrin_alpha_N"/>
</dbReference>
<accession>M1YFL6</accession>